<organism evidence="7 8">
    <name type="scientific">Acanthocheilonema viteae</name>
    <name type="common">Filarial nematode worm</name>
    <name type="synonym">Dipetalonema viteae</name>
    <dbReference type="NCBI Taxonomy" id="6277"/>
    <lineage>
        <taxon>Eukaryota</taxon>
        <taxon>Metazoa</taxon>
        <taxon>Ecdysozoa</taxon>
        <taxon>Nematoda</taxon>
        <taxon>Chromadorea</taxon>
        <taxon>Rhabditida</taxon>
        <taxon>Spirurina</taxon>
        <taxon>Spiruromorpha</taxon>
        <taxon>Filarioidea</taxon>
        <taxon>Onchocercidae</taxon>
        <taxon>Acanthocheilonema</taxon>
    </lineage>
</organism>
<sequence>MPLPPAVDKLLQDVDKKLHEDNSVTNLLAQIEAKAGIKRLHLVLGLVVIHALYLIFGSLAELLCDIIGFIYPAYVSIRSIETFHKDDGAQWLIYWIIFALFNIVEYFSETFIVYFPLYWLLKCVFLLYLYLPMTRGAQKIYYRFIQSIVQKHQSALEKQMGRVTEKLTDKLDENIRDRKSTLGLPYRSCSYNSNCFTDHSAGGYEENSTTVRQEFETHVKPN</sequence>
<gene>
    <name evidence="7" type="ORF">NAV_LOCUS372</name>
</gene>
<dbReference type="InterPro" id="IPR004345">
    <property type="entry name" value="TB2_DP1_HVA22"/>
</dbReference>
<evidence type="ECO:0000256" key="4">
    <source>
        <dbReference type="ARBA" id="ARBA00022989"/>
    </source>
</evidence>
<comment type="subcellular location">
    <subcellularLocation>
        <location evidence="1 6">Membrane</location>
        <topology evidence="1 6">Multi-pass membrane protein</topology>
    </subcellularLocation>
</comment>
<evidence type="ECO:0000256" key="6">
    <source>
        <dbReference type="RuleBase" id="RU362006"/>
    </source>
</evidence>
<keyword evidence="5 6" id="KW-0472">Membrane</keyword>
<evidence type="ECO:0000256" key="1">
    <source>
        <dbReference type="ARBA" id="ARBA00004141"/>
    </source>
</evidence>
<name>A0A498S4F7_ACAVI</name>
<accession>A0A498S4F7</accession>
<feature type="transmembrane region" description="Helical" evidence="6">
    <location>
        <begin position="113"/>
        <end position="131"/>
    </location>
</feature>
<keyword evidence="4 6" id="KW-1133">Transmembrane helix</keyword>
<feature type="transmembrane region" description="Helical" evidence="6">
    <location>
        <begin position="42"/>
        <end position="71"/>
    </location>
</feature>
<dbReference type="AlphaFoldDB" id="A0A498S4F7"/>
<dbReference type="PANTHER" id="PTHR12300">
    <property type="entry name" value="HVA22-LIKE PROTEINS"/>
    <property type="match status" value="1"/>
</dbReference>
<protein>
    <recommendedName>
        <fullName evidence="6">Receptor expression-enhancing protein</fullName>
    </recommendedName>
</protein>
<dbReference type="STRING" id="6277.A0A498S4F7"/>
<dbReference type="EMBL" id="UPTC01000022">
    <property type="protein sequence ID" value="VBB25542.1"/>
    <property type="molecule type" value="Genomic_DNA"/>
</dbReference>
<evidence type="ECO:0000313" key="7">
    <source>
        <dbReference type="EMBL" id="VBB25542.1"/>
    </source>
</evidence>
<dbReference type="Proteomes" id="UP000276991">
    <property type="component" value="Unassembled WGS sequence"/>
</dbReference>
<dbReference type="Pfam" id="PF03134">
    <property type="entry name" value="TB2_DP1_HVA22"/>
    <property type="match status" value="1"/>
</dbReference>
<evidence type="ECO:0000313" key="8">
    <source>
        <dbReference type="Proteomes" id="UP000276991"/>
    </source>
</evidence>
<dbReference type="GO" id="GO:0016020">
    <property type="term" value="C:membrane"/>
    <property type="evidence" value="ECO:0007669"/>
    <property type="project" value="UniProtKB-SubCell"/>
</dbReference>
<evidence type="ECO:0000256" key="5">
    <source>
        <dbReference type="ARBA" id="ARBA00023136"/>
    </source>
</evidence>
<keyword evidence="8" id="KW-1185">Reference proteome</keyword>
<comment type="similarity">
    <text evidence="2 6">Belongs to the DP1 family.</text>
</comment>
<evidence type="ECO:0000256" key="2">
    <source>
        <dbReference type="ARBA" id="ARBA00008573"/>
    </source>
</evidence>
<feature type="transmembrane region" description="Helical" evidence="6">
    <location>
        <begin position="91"/>
        <end position="107"/>
    </location>
</feature>
<proteinExistence type="inferred from homology"/>
<dbReference type="PANTHER" id="PTHR12300:SF161">
    <property type="entry name" value="RECEPTOR EXPRESSION-ENHANCING PROTEIN"/>
    <property type="match status" value="1"/>
</dbReference>
<keyword evidence="3 6" id="KW-0812">Transmembrane</keyword>
<dbReference type="OrthoDB" id="10009287at2759"/>
<reference evidence="7 8" key="1">
    <citation type="submission" date="2018-08" db="EMBL/GenBank/DDBJ databases">
        <authorList>
            <person name="Laetsch R D."/>
            <person name="Stevens L."/>
            <person name="Kumar S."/>
            <person name="Blaxter L. M."/>
        </authorList>
    </citation>
    <scope>NUCLEOTIDE SEQUENCE [LARGE SCALE GENOMIC DNA]</scope>
</reference>
<evidence type="ECO:0000256" key="3">
    <source>
        <dbReference type="ARBA" id="ARBA00022692"/>
    </source>
</evidence>